<name>A0ABQ8EYS5_9FUNG</name>
<dbReference type="InterPro" id="IPR050471">
    <property type="entry name" value="AB_hydrolase"/>
</dbReference>
<comment type="caution">
    <text evidence="2">The sequence shown here is derived from an EMBL/GenBank/DDBJ whole genome shotgun (WGS) entry which is preliminary data.</text>
</comment>
<dbReference type="InterPro" id="IPR000073">
    <property type="entry name" value="AB_hydrolase_1"/>
</dbReference>
<organism evidence="2 4">
    <name type="scientific">Batrachochytrium salamandrivorans</name>
    <dbReference type="NCBI Taxonomy" id="1357716"/>
    <lineage>
        <taxon>Eukaryota</taxon>
        <taxon>Fungi</taxon>
        <taxon>Fungi incertae sedis</taxon>
        <taxon>Chytridiomycota</taxon>
        <taxon>Chytridiomycota incertae sedis</taxon>
        <taxon>Chytridiomycetes</taxon>
        <taxon>Rhizophydiales</taxon>
        <taxon>Rhizophydiales incertae sedis</taxon>
        <taxon>Batrachochytrium</taxon>
    </lineage>
</organism>
<dbReference type="PANTHER" id="PTHR43433:SF5">
    <property type="entry name" value="AB HYDROLASE-1 DOMAIN-CONTAINING PROTEIN"/>
    <property type="match status" value="1"/>
</dbReference>
<dbReference type="Pfam" id="PF00561">
    <property type="entry name" value="Abhydrolase_1"/>
    <property type="match status" value="1"/>
</dbReference>
<dbReference type="Gene3D" id="3.40.50.1820">
    <property type="entry name" value="alpha/beta hydrolase"/>
    <property type="match status" value="1"/>
</dbReference>
<dbReference type="SUPFAM" id="SSF53474">
    <property type="entry name" value="alpha/beta-Hydrolases"/>
    <property type="match status" value="1"/>
</dbReference>
<dbReference type="EMBL" id="JAFCIX010000446">
    <property type="protein sequence ID" value="KAH6589574.1"/>
    <property type="molecule type" value="Genomic_DNA"/>
</dbReference>
<dbReference type="EMBL" id="JAFCIX010000483">
    <property type="protein sequence ID" value="KAH6588999.1"/>
    <property type="molecule type" value="Genomic_DNA"/>
</dbReference>
<evidence type="ECO:0000313" key="3">
    <source>
        <dbReference type="EMBL" id="KAH6589574.1"/>
    </source>
</evidence>
<protein>
    <recommendedName>
        <fullName evidence="1">AB hydrolase-1 domain-containing protein</fullName>
    </recommendedName>
</protein>
<keyword evidence="4" id="KW-1185">Reference proteome</keyword>
<dbReference type="Proteomes" id="UP001648503">
    <property type="component" value="Unassembled WGS sequence"/>
</dbReference>
<gene>
    <name evidence="3" type="ORF">BASA50_009955</name>
    <name evidence="2" type="ORF">BASA50_010355</name>
</gene>
<evidence type="ECO:0000313" key="2">
    <source>
        <dbReference type="EMBL" id="KAH6588999.1"/>
    </source>
</evidence>
<feature type="domain" description="AB hydrolase-1" evidence="1">
    <location>
        <begin position="72"/>
        <end position="288"/>
    </location>
</feature>
<evidence type="ECO:0000259" key="1">
    <source>
        <dbReference type="Pfam" id="PF00561"/>
    </source>
</evidence>
<sequence length="385" mass="42151">MPRCPSKLITMKSIMSSRVASTLIHSSASSISLLAGLPSSNPMAGQLCRVGVSRGQPVHLYHEVHGTGKHKVLFITGWAGSCDNWRFQTDFFGKHGDFEVCIYENRGSGLSSAPFSKYRMVDMANDAKDLLLHLGWDKCHVVGVSMGGMIAQELALLLPNTLSSLFLASTHAGMALPPKWLENSAPIGSGCKTNFDYMLKFHSGRVESRPPQSFRAAIAQLWGICRHSVSQERLTELRSHLQATSIPAMVVHGTEDCLVHSRNAYQLSKQIGAQLVLFEGRGHAMNHEDIVLFNALLLRHFYTAISGDQEQAATLSGWSSLCTALGLRAAKLSSTLSSLFNSNSDERLSQLIDGRIDKDSPFIEVVPCTDEKTQIDNSKKITSHL</sequence>
<dbReference type="InterPro" id="IPR029058">
    <property type="entry name" value="AB_hydrolase_fold"/>
</dbReference>
<dbReference type="PANTHER" id="PTHR43433">
    <property type="entry name" value="HYDROLASE, ALPHA/BETA FOLD FAMILY PROTEIN"/>
    <property type="match status" value="1"/>
</dbReference>
<reference evidence="2 4" key="1">
    <citation type="submission" date="2021-02" db="EMBL/GenBank/DDBJ databases">
        <title>Variation within the Batrachochytrium salamandrivorans European outbreak.</title>
        <authorList>
            <person name="Kelly M."/>
            <person name="Pasmans F."/>
            <person name="Shea T.P."/>
            <person name="Munoz J.F."/>
            <person name="Carranza S."/>
            <person name="Cuomo C.A."/>
            <person name="Martel A."/>
        </authorList>
    </citation>
    <scope>NUCLEOTIDE SEQUENCE [LARGE SCALE GENOMIC DNA]</scope>
    <source>
        <strain evidence="2 4">AMFP18/2</strain>
    </source>
</reference>
<accession>A0ABQ8EYS5</accession>
<proteinExistence type="predicted"/>
<evidence type="ECO:0000313" key="4">
    <source>
        <dbReference type="Proteomes" id="UP001648503"/>
    </source>
</evidence>